<dbReference type="PANTHER" id="PTHR32063">
    <property type="match status" value="1"/>
</dbReference>
<keyword evidence="3" id="KW-1185">Reference proteome</keyword>
<feature type="transmembrane region" description="Helical" evidence="1">
    <location>
        <begin position="940"/>
        <end position="960"/>
    </location>
</feature>
<feature type="transmembrane region" description="Helical" evidence="1">
    <location>
        <begin position="12"/>
        <end position="31"/>
    </location>
</feature>
<dbReference type="Gene3D" id="3.30.70.1430">
    <property type="entry name" value="Multidrug efflux transporter AcrB pore domain"/>
    <property type="match status" value="2"/>
</dbReference>
<keyword evidence="1" id="KW-1133">Transmembrane helix</keyword>
<accession>A0A9W6GJA9</accession>
<sequence>MRGIPALAIRKPATTLMLIVTMVVVGVLSLGEMPVELLPNFNIPVVTVTTTWRGAVPEDMDKLVTREIEDAVTEVEGVKDFYSFSNQGISQVVVEFDYGVDTDKKVDLIQTEVDKIRGDLPDDIDEPITDKIDVGGEAVVIIDFSGKDLQELRSIGENIIKPRFQKIRGVGEVVVRGGLEKEVLIEVDPYKLASHELDAGDVYNIVASSNINIPVGDVKSGEKKYLVKLEGELTTVEQVAGVVLKNDGGGILRLKDVARVSLSNKERDSFYRVNGEDAVSILVSRTDDGNAVEIVEKIRRDMEELRLYIPRGSELTVGYDTSKFINQSIGTVKNNAITGLFLASIILFLFLKSIKATGVIAMAIPASIIFTFAFMNLKGISINVISLMGLSLGVGMLVDNSVVVLDNIYRHYRELHKEQVEASREGASEIAIPIIASTATTVAVFIPIILREGLAKEIFSDMSYTITFSLLASLIVALTFVPMVASRFLAGENSVEKEGKVLSRVKSIYEQILIASLTHRWKTLVVSGILFVVALILGGYTGGQFMPDQDESQYTIVAELPPGMELNFADRISRSMEELTASEAERGETVRYSSSGSESRVAINVELVKKRERKRDVFEIVSGVRGLFKDIPDAKLNFITTFRGPESGEREFQFELYSTNYLQLEEVSRKLIEAMRGNEGLVDIKSSIEGGGPQAKVIINRDRAQYYGLRIADIARILSYQILGDNPITIKTDTQEVDVTVQLAKGFRRSLAKVMDSSIRLANGRSIKLSEVASLKVEEGTAQVERKNKIRKVTLGANFDKGYTQKDAQVYMEGTFREMEPPKTVTYGYGGEGQRLNDTMADLRFAMILSIFLVYFILVSQFESFILPFIIVGAIPLSIIGVFFGLFFTGMKFNVMVMVGIIMLVGIVVNNAIVLIDYIKLLETRGEGTVDAMIEAGKTRLRPIAMTTLTTVFGMIPLAISRGEGAEMYNSMAIAVIFGLSLSTLLTLVVIPVMYYIAEEPFKNTMGDFEKVREK</sequence>
<dbReference type="EMBL" id="BSDY01000003">
    <property type="protein sequence ID" value="GLI55243.1"/>
    <property type="molecule type" value="Genomic_DNA"/>
</dbReference>
<dbReference type="SUPFAM" id="SSF82714">
    <property type="entry name" value="Multidrug efflux transporter AcrB TolC docking domain, DN and DC subdomains"/>
    <property type="match status" value="2"/>
</dbReference>
<evidence type="ECO:0000256" key="1">
    <source>
        <dbReference type="SAM" id="Phobius"/>
    </source>
</evidence>
<dbReference type="GO" id="GO:0042910">
    <property type="term" value="F:xenobiotic transmembrane transporter activity"/>
    <property type="evidence" value="ECO:0007669"/>
    <property type="project" value="TreeGrafter"/>
</dbReference>
<feature type="transmembrane region" description="Helical" evidence="1">
    <location>
        <begin position="524"/>
        <end position="543"/>
    </location>
</feature>
<dbReference type="Pfam" id="PF00873">
    <property type="entry name" value="ACR_tran"/>
    <property type="match status" value="1"/>
</dbReference>
<evidence type="ECO:0000313" key="2">
    <source>
        <dbReference type="EMBL" id="GLI55243.1"/>
    </source>
</evidence>
<dbReference type="Gene3D" id="3.30.70.1320">
    <property type="entry name" value="Multidrug efflux transporter AcrB pore domain like"/>
    <property type="match status" value="1"/>
</dbReference>
<dbReference type="AlphaFoldDB" id="A0A9W6GJA9"/>
<dbReference type="RefSeq" id="WP_281833577.1">
    <property type="nucleotide sequence ID" value="NZ_BSDY01000003.1"/>
</dbReference>
<feature type="transmembrane region" description="Helical" evidence="1">
    <location>
        <begin position="895"/>
        <end position="919"/>
    </location>
</feature>
<dbReference type="SUPFAM" id="SSF82693">
    <property type="entry name" value="Multidrug efflux transporter AcrB pore domain, PN1, PN2, PC1 and PC2 subdomains"/>
    <property type="match status" value="3"/>
</dbReference>
<dbReference type="InterPro" id="IPR001036">
    <property type="entry name" value="Acrflvin-R"/>
</dbReference>
<keyword evidence="1" id="KW-0812">Transmembrane</keyword>
<dbReference type="Gene3D" id="3.30.70.1440">
    <property type="entry name" value="Multidrug efflux transporter AcrB pore domain"/>
    <property type="match status" value="1"/>
</dbReference>
<name>A0A9W6GJA9_9FUSO</name>
<dbReference type="PRINTS" id="PR00702">
    <property type="entry name" value="ACRIFLAVINRP"/>
</dbReference>
<organism evidence="2 3">
    <name type="scientific">Propionigenium maris DSM 9537</name>
    <dbReference type="NCBI Taxonomy" id="1123000"/>
    <lineage>
        <taxon>Bacteria</taxon>
        <taxon>Fusobacteriati</taxon>
        <taxon>Fusobacteriota</taxon>
        <taxon>Fusobacteriia</taxon>
        <taxon>Fusobacteriales</taxon>
        <taxon>Fusobacteriaceae</taxon>
        <taxon>Propionigenium</taxon>
    </lineage>
</organism>
<feature type="transmembrane region" description="Helical" evidence="1">
    <location>
        <begin position="358"/>
        <end position="375"/>
    </location>
</feature>
<protein>
    <submittedName>
        <fullName evidence="2">Acriflavin resistance protein</fullName>
    </submittedName>
</protein>
<dbReference type="PANTHER" id="PTHR32063:SF0">
    <property type="entry name" value="SWARMING MOTILITY PROTEIN SWRC"/>
    <property type="match status" value="1"/>
</dbReference>
<dbReference type="GO" id="GO:0005886">
    <property type="term" value="C:plasma membrane"/>
    <property type="evidence" value="ECO:0007669"/>
    <property type="project" value="TreeGrafter"/>
</dbReference>
<keyword evidence="1" id="KW-0472">Membrane</keyword>
<feature type="transmembrane region" description="Helical" evidence="1">
    <location>
        <begin position="462"/>
        <end position="485"/>
    </location>
</feature>
<feature type="transmembrane region" description="Helical" evidence="1">
    <location>
        <begin position="972"/>
        <end position="997"/>
    </location>
</feature>
<feature type="transmembrane region" description="Helical" evidence="1">
    <location>
        <begin position="387"/>
        <end position="409"/>
    </location>
</feature>
<dbReference type="Gene3D" id="3.30.2090.10">
    <property type="entry name" value="Multidrug efflux transporter AcrB TolC docking domain, DN and DC subdomains"/>
    <property type="match status" value="2"/>
</dbReference>
<feature type="transmembrane region" description="Helical" evidence="1">
    <location>
        <begin position="866"/>
        <end position="889"/>
    </location>
</feature>
<feature type="transmembrane region" description="Helical" evidence="1">
    <location>
        <begin position="332"/>
        <end position="351"/>
    </location>
</feature>
<feature type="transmembrane region" description="Helical" evidence="1">
    <location>
        <begin position="430"/>
        <end position="450"/>
    </location>
</feature>
<evidence type="ECO:0000313" key="3">
    <source>
        <dbReference type="Proteomes" id="UP001144471"/>
    </source>
</evidence>
<dbReference type="InterPro" id="IPR027463">
    <property type="entry name" value="AcrB_DN_DC_subdom"/>
</dbReference>
<dbReference type="Gene3D" id="1.20.1640.10">
    <property type="entry name" value="Multidrug efflux transporter AcrB transmembrane domain"/>
    <property type="match status" value="2"/>
</dbReference>
<reference evidence="2" key="1">
    <citation type="submission" date="2022-12" db="EMBL/GenBank/DDBJ databases">
        <title>Reference genome sequencing for broad-spectrum identification of bacterial and archaeal isolates by mass spectrometry.</title>
        <authorList>
            <person name="Sekiguchi Y."/>
            <person name="Tourlousse D.M."/>
        </authorList>
    </citation>
    <scope>NUCLEOTIDE SEQUENCE</scope>
    <source>
        <strain evidence="2">10succ1</strain>
    </source>
</reference>
<comment type="caution">
    <text evidence="2">The sequence shown here is derived from an EMBL/GenBank/DDBJ whole genome shotgun (WGS) entry which is preliminary data.</text>
</comment>
<dbReference type="SUPFAM" id="SSF82866">
    <property type="entry name" value="Multidrug efflux transporter AcrB transmembrane domain"/>
    <property type="match status" value="2"/>
</dbReference>
<feature type="transmembrane region" description="Helical" evidence="1">
    <location>
        <begin position="843"/>
        <end position="859"/>
    </location>
</feature>
<dbReference type="Proteomes" id="UP001144471">
    <property type="component" value="Unassembled WGS sequence"/>
</dbReference>
<proteinExistence type="predicted"/>
<gene>
    <name evidence="2" type="ORF">PM10SUCC1_07580</name>
</gene>